<dbReference type="RefSeq" id="WP_064041272.1">
    <property type="nucleotide sequence ID" value="NZ_LUUJ01000095.1"/>
</dbReference>
<comment type="caution">
    <text evidence="1">The sequence shown here is derived from an EMBL/GenBank/DDBJ whole genome shotgun (WGS) entry which is preliminary data.</text>
</comment>
<gene>
    <name evidence="1" type="ORF">A1507_16220</name>
</gene>
<dbReference type="OrthoDB" id="5572807at2"/>
<dbReference type="EMBL" id="LUUJ01000095">
    <property type="protein sequence ID" value="OAI13829.1"/>
    <property type="molecule type" value="Genomic_DNA"/>
</dbReference>
<evidence type="ECO:0000313" key="2">
    <source>
        <dbReference type="Proteomes" id="UP000077857"/>
    </source>
</evidence>
<organism evidence="1 2">
    <name type="scientific">Methylomonas koyamae</name>
    <dbReference type="NCBI Taxonomy" id="702114"/>
    <lineage>
        <taxon>Bacteria</taxon>
        <taxon>Pseudomonadati</taxon>
        <taxon>Pseudomonadota</taxon>
        <taxon>Gammaproteobacteria</taxon>
        <taxon>Methylococcales</taxon>
        <taxon>Methylococcaceae</taxon>
        <taxon>Methylomonas</taxon>
    </lineage>
</organism>
<reference evidence="1 2" key="1">
    <citation type="submission" date="2016-03" db="EMBL/GenBank/DDBJ databases">
        <authorList>
            <person name="Ploux O."/>
        </authorList>
    </citation>
    <scope>NUCLEOTIDE SEQUENCE [LARGE SCALE GENOMIC DNA]</scope>
    <source>
        <strain evidence="1 2">R-45378</strain>
    </source>
</reference>
<dbReference type="Proteomes" id="UP000077857">
    <property type="component" value="Unassembled WGS sequence"/>
</dbReference>
<evidence type="ECO:0000313" key="1">
    <source>
        <dbReference type="EMBL" id="OAI13829.1"/>
    </source>
</evidence>
<sequence>MKYIIKQIGDDFIFEELEAARRQFIESLNYSMESAKFVFDKNAKDPLDFYIVYDFQQKDGEPVVYGFNLRDELIKAFKLDTDKTHNSTLLLSIGQNLKALADELADRYDPEPPKTIAEEIGKQEDAYAKSVNRSYRDVLKEAKAKDAAEREATGMSDFGRGDRHLWQTLLLKGRFK</sequence>
<dbReference type="AlphaFoldDB" id="A0A177N9E7"/>
<accession>A0A177N9E7</accession>
<proteinExistence type="predicted"/>
<name>A0A177N9E7_9GAMM</name>
<protein>
    <submittedName>
        <fullName evidence="1">Uncharacterized protein</fullName>
    </submittedName>
</protein>